<keyword evidence="3" id="KW-1185">Reference proteome</keyword>
<reference evidence="2" key="2">
    <citation type="submission" date="2021-08" db="EMBL/GenBank/DDBJ databases">
        <authorList>
            <person name="Eriksson T."/>
        </authorList>
    </citation>
    <scope>NUCLEOTIDE SEQUENCE</scope>
    <source>
        <strain evidence="2">Stoneville</strain>
        <tissue evidence="2">Whole head</tissue>
    </source>
</reference>
<sequence>MPELWFRRHRIESPGGCGMSAGPKSNLQGSRIAAGLGGGSGGEHREDDSFHLRTSSLIREQFELTLPQVDIGPMKSVNGRYVQLASIAYRSEFAVVVDDPFRRKPPPRVAWTK</sequence>
<proteinExistence type="predicted"/>
<protein>
    <submittedName>
        <fullName evidence="2">Uncharacterized protein</fullName>
    </submittedName>
</protein>
<gene>
    <name evidence="2" type="ORF">GEV33_004733</name>
</gene>
<comment type="caution">
    <text evidence="2">The sequence shown here is derived from an EMBL/GenBank/DDBJ whole genome shotgun (WGS) entry which is preliminary data.</text>
</comment>
<dbReference type="AlphaFoldDB" id="A0A8J6HMP7"/>
<reference evidence="2" key="1">
    <citation type="journal article" date="2020" name="J Insects Food Feed">
        <title>The yellow mealworm (Tenebrio molitor) genome: a resource for the emerging insects as food and feed industry.</title>
        <authorList>
            <person name="Eriksson T."/>
            <person name="Andere A."/>
            <person name="Kelstrup H."/>
            <person name="Emery V."/>
            <person name="Picard C."/>
        </authorList>
    </citation>
    <scope>NUCLEOTIDE SEQUENCE</scope>
    <source>
        <strain evidence="2">Stoneville</strain>
        <tissue evidence="2">Whole head</tissue>
    </source>
</reference>
<accession>A0A8J6HMP7</accession>
<evidence type="ECO:0000256" key="1">
    <source>
        <dbReference type="SAM" id="MobiDB-lite"/>
    </source>
</evidence>
<organism evidence="2 3">
    <name type="scientific">Tenebrio molitor</name>
    <name type="common">Yellow mealworm beetle</name>
    <dbReference type="NCBI Taxonomy" id="7067"/>
    <lineage>
        <taxon>Eukaryota</taxon>
        <taxon>Metazoa</taxon>
        <taxon>Ecdysozoa</taxon>
        <taxon>Arthropoda</taxon>
        <taxon>Hexapoda</taxon>
        <taxon>Insecta</taxon>
        <taxon>Pterygota</taxon>
        <taxon>Neoptera</taxon>
        <taxon>Endopterygota</taxon>
        <taxon>Coleoptera</taxon>
        <taxon>Polyphaga</taxon>
        <taxon>Cucujiformia</taxon>
        <taxon>Tenebrionidae</taxon>
        <taxon>Tenebrio</taxon>
    </lineage>
</organism>
<evidence type="ECO:0000313" key="2">
    <source>
        <dbReference type="EMBL" id="KAH0818056.1"/>
    </source>
</evidence>
<dbReference type="EMBL" id="JABDTM020018394">
    <property type="protein sequence ID" value="KAH0818056.1"/>
    <property type="molecule type" value="Genomic_DNA"/>
</dbReference>
<dbReference type="Proteomes" id="UP000719412">
    <property type="component" value="Unassembled WGS sequence"/>
</dbReference>
<name>A0A8J6HMP7_TENMO</name>
<feature type="region of interest" description="Disordered" evidence="1">
    <location>
        <begin position="15"/>
        <end position="48"/>
    </location>
</feature>
<evidence type="ECO:0000313" key="3">
    <source>
        <dbReference type="Proteomes" id="UP000719412"/>
    </source>
</evidence>